<evidence type="ECO:0000313" key="4">
    <source>
        <dbReference type="Proteomes" id="UP001369247"/>
    </source>
</evidence>
<dbReference type="RefSeq" id="WP_074358238.1">
    <property type="nucleotide sequence ID" value="NZ_CP104550.1"/>
</dbReference>
<name>A0A9E7RUX2_METWO</name>
<dbReference type="GeneID" id="75105624"/>
<dbReference type="SUPFAM" id="SSF51658">
    <property type="entry name" value="Xylose isomerase-like"/>
    <property type="match status" value="1"/>
</dbReference>
<organism evidence="3">
    <name type="scientific">Methanothermobacter wolfeii</name>
    <name type="common">Methanobacterium wolfei</name>
    <dbReference type="NCBI Taxonomy" id="145261"/>
    <lineage>
        <taxon>Archaea</taxon>
        <taxon>Methanobacteriati</taxon>
        <taxon>Methanobacteriota</taxon>
        <taxon>Methanomada group</taxon>
        <taxon>Methanobacteria</taxon>
        <taxon>Methanobacteriales</taxon>
        <taxon>Methanobacteriaceae</taxon>
        <taxon>Methanothermobacter</taxon>
    </lineage>
</organism>
<dbReference type="PANTHER" id="PTHR12110:SF21">
    <property type="entry name" value="XYLOSE ISOMERASE-LIKE TIM BARREL DOMAIN-CONTAINING PROTEIN"/>
    <property type="match status" value="1"/>
</dbReference>
<dbReference type="KEGG" id="mwo:MWSIV6_0027"/>
<gene>
    <name evidence="3" type="ORF">N5910_00190</name>
    <name evidence="2" type="ORF">U2150_06255</name>
</gene>
<dbReference type="InterPro" id="IPR050312">
    <property type="entry name" value="IolE/XylAMocC-like"/>
</dbReference>
<reference evidence="2 4" key="2">
    <citation type="submission" date="2023-12" db="EMBL/GenBank/DDBJ databases">
        <title>Phenotypic and Genomic Characterization of Methanothermobacter wolfeii Strain BSEL, a CO2-Capturing Archaeon with Minimal Nutrient Requirements.</title>
        <authorList>
            <person name="Ale Enriquez F."/>
            <person name="Ahring B.K."/>
        </authorList>
    </citation>
    <scope>NUCLEOTIDE SEQUENCE [LARGE SCALE GENOMIC DNA]</scope>
    <source>
        <strain evidence="2 4">BSEL-1</strain>
    </source>
</reference>
<dbReference type="PANTHER" id="PTHR12110">
    <property type="entry name" value="HYDROXYPYRUVATE ISOMERASE"/>
    <property type="match status" value="1"/>
</dbReference>
<keyword evidence="3" id="KW-0413">Isomerase</keyword>
<dbReference type="GO" id="GO:0016853">
    <property type="term" value="F:isomerase activity"/>
    <property type="evidence" value="ECO:0007669"/>
    <property type="project" value="UniProtKB-KW"/>
</dbReference>
<evidence type="ECO:0000313" key="3">
    <source>
        <dbReference type="EMBL" id="UXH31768.1"/>
    </source>
</evidence>
<dbReference type="EMBL" id="CP104550">
    <property type="protein sequence ID" value="UXH31768.1"/>
    <property type="molecule type" value="Genomic_DNA"/>
</dbReference>
<protein>
    <submittedName>
        <fullName evidence="3">Sugar phosphate isomerase/epimerase</fullName>
    </submittedName>
</protein>
<dbReference type="GeneID" id="58977698"/>
<feature type="domain" description="Xylose isomerase-like TIM barrel" evidence="1">
    <location>
        <begin position="20"/>
        <end position="217"/>
    </location>
</feature>
<dbReference type="AlphaFoldDB" id="A0A9E7RUX2"/>
<dbReference type="Pfam" id="PF01261">
    <property type="entry name" value="AP_endonuc_2"/>
    <property type="match status" value="1"/>
</dbReference>
<dbReference type="Gene3D" id="3.20.20.150">
    <property type="entry name" value="Divalent-metal-dependent TIM barrel enzymes"/>
    <property type="match status" value="1"/>
</dbReference>
<evidence type="ECO:0000259" key="1">
    <source>
        <dbReference type="Pfam" id="PF01261"/>
    </source>
</evidence>
<dbReference type="InterPro" id="IPR013022">
    <property type="entry name" value="Xyl_isomerase-like_TIM-brl"/>
</dbReference>
<proteinExistence type="predicted"/>
<reference evidence="3" key="1">
    <citation type="submission" date="2022-09" db="EMBL/GenBank/DDBJ databases">
        <title>Characterization of three MwoI isoschizomers from sequenced genome and metagenomes.</title>
        <authorList>
            <person name="Fomenkov A."/>
            <person name="Xu S.Y."/>
            <person name="Roberts R.J."/>
        </authorList>
    </citation>
    <scope>NUCLEOTIDE SEQUENCE</scope>
    <source>
        <strain evidence="3">DSM 2970</strain>
    </source>
</reference>
<accession>A0A9E7RUX2</accession>
<dbReference type="Proteomes" id="UP001065373">
    <property type="component" value="Chromosome"/>
</dbReference>
<keyword evidence="4" id="KW-1185">Reference proteome</keyword>
<sequence length="254" mass="28642">MKLGFSTLALFMKSLEDMLETAERDGFQLIEVLCEGPYWPRRLMEDGFSAEIVESYDVEVLLHAPTIDLNPGSMNPGVREETRRQMLETIELASMMGATTVTTHPGVVHRKEERIRNFALEMAIDNIRECAGYAEDKGVKLSVENMPGRFSYLCNTPSEHQDFVEKCGCHATVDIGHANTTGFLEDFLEIRRTTHYHLSDNNGVRDQHLPLGEGTLKLGLLKSVHRGVIELNSYEGVLKSRRIIERSIMNEGTV</sequence>
<evidence type="ECO:0000313" key="2">
    <source>
        <dbReference type="EMBL" id="MEJ8543089.1"/>
    </source>
</evidence>
<dbReference type="InterPro" id="IPR036237">
    <property type="entry name" value="Xyl_isomerase-like_sf"/>
</dbReference>
<dbReference type="EMBL" id="JAXUHJ010000010">
    <property type="protein sequence ID" value="MEJ8543089.1"/>
    <property type="molecule type" value="Genomic_DNA"/>
</dbReference>
<dbReference type="Proteomes" id="UP001369247">
    <property type="component" value="Unassembled WGS sequence"/>
</dbReference>